<dbReference type="RefSeq" id="WP_075015072.1">
    <property type="nucleotide sequence ID" value="NZ_FOWE01000009.1"/>
</dbReference>
<name>A0A1I5HJN5_9ACTN</name>
<protein>
    <recommendedName>
        <fullName evidence="5">Transmembrane protein</fullName>
    </recommendedName>
</protein>
<evidence type="ECO:0008006" key="5">
    <source>
        <dbReference type="Google" id="ProtNLM"/>
    </source>
</evidence>
<dbReference type="Proteomes" id="UP000183642">
    <property type="component" value="Unassembled WGS sequence"/>
</dbReference>
<feature type="region of interest" description="Disordered" evidence="1">
    <location>
        <begin position="225"/>
        <end position="254"/>
    </location>
</feature>
<keyword evidence="2" id="KW-0472">Membrane</keyword>
<reference evidence="4" key="1">
    <citation type="submission" date="2016-10" db="EMBL/GenBank/DDBJ databases">
        <authorList>
            <person name="Varghese N."/>
            <person name="Submissions S."/>
        </authorList>
    </citation>
    <scope>NUCLEOTIDE SEQUENCE [LARGE SCALE GENOMIC DNA]</scope>
    <source>
        <strain evidence="4">DSM 43161</strain>
    </source>
</reference>
<evidence type="ECO:0000256" key="1">
    <source>
        <dbReference type="SAM" id="MobiDB-lite"/>
    </source>
</evidence>
<dbReference type="AlphaFoldDB" id="A0A1I5HJN5"/>
<feature type="transmembrane region" description="Helical" evidence="2">
    <location>
        <begin position="126"/>
        <end position="148"/>
    </location>
</feature>
<sequence length="254" mass="27913">MTDPRTPYPVRVDAALDPSLSRWLWLVKWLLLIPHVVVLFFLWVAFVVVGVVAFFAILVTGRYPRSLFDFNVGVLRWSWRVHHYGYWALGTDRYPPFTLADVPDHPAHLDVAYPERLSRGLVLVKWLLALPHHLVVAIFVGGGLWLGTRGGGDDDAWDDAANAGVSLVGLLVLIAAIVLLCTGRYPKPLYDFVLGMDWWALRVAAYTAQMTDRYPPFRLDLGGTDPGSVPAAPVPSSPSGVPTGGPPAPVPSTR</sequence>
<dbReference type="InterPro" id="IPR025498">
    <property type="entry name" value="DUF4389"/>
</dbReference>
<proteinExistence type="predicted"/>
<dbReference type="EMBL" id="FOWE01000009">
    <property type="protein sequence ID" value="SFO48453.1"/>
    <property type="molecule type" value="Genomic_DNA"/>
</dbReference>
<evidence type="ECO:0000313" key="3">
    <source>
        <dbReference type="EMBL" id="SFO48453.1"/>
    </source>
</evidence>
<keyword evidence="4" id="KW-1185">Reference proteome</keyword>
<feature type="transmembrane region" description="Helical" evidence="2">
    <location>
        <begin position="29"/>
        <end position="59"/>
    </location>
</feature>
<keyword evidence="2" id="KW-1133">Transmembrane helix</keyword>
<organism evidence="3 4">
    <name type="scientific">Geodermatophilus obscurus</name>
    <dbReference type="NCBI Taxonomy" id="1861"/>
    <lineage>
        <taxon>Bacteria</taxon>
        <taxon>Bacillati</taxon>
        <taxon>Actinomycetota</taxon>
        <taxon>Actinomycetes</taxon>
        <taxon>Geodermatophilales</taxon>
        <taxon>Geodermatophilaceae</taxon>
        <taxon>Geodermatophilus</taxon>
    </lineage>
</organism>
<evidence type="ECO:0000313" key="4">
    <source>
        <dbReference type="Proteomes" id="UP000183642"/>
    </source>
</evidence>
<feature type="compositionally biased region" description="Pro residues" evidence="1">
    <location>
        <begin position="244"/>
        <end position="254"/>
    </location>
</feature>
<dbReference type="Pfam" id="PF14333">
    <property type="entry name" value="DUF4389"/>
    <property type="match status" value="2"/>
</dbReference>
<dbReference type="OrthoDB" id="156718at2"/>
<gene>
    <name evidence="3" type="ORF">SAMN05660359_03804</name>
</gene>
<accession>A0A1I5HJN5</accession>
<feature type="transmembrane region" description="Helical" evidence="2">
    <location>
        <begin position="160"/>
        <end position="181"/>
    </location>
</feature>
<evidence type="ECO:0000256" key="2">
    <source>
        <dbReference type="SAM" id="Phobius"/>
    </source>
</evidence>
<keyword evidence="2" id="KW-0812">Transmembrane</keyword>